<evidence type="ECO:0000256" key="2">
    <source>
        <dbReference type="ARBA" id="ARBA00007664"/>
    </source>
</evidence>
<dbReference type="AlphaFoldDB" id="A0A6J6HV29"/>
<dbReference type="GO" id="GO:0005576">
    <property type="term" value="C:extracellular region"/>
    <property type="evidence" value="ECO:0007669"/>
    <property type="project" value="UniProtKB-SubCell"/>
</dbReference>
<gene>
    <name evidence="8" type="ORF">UFOPK1908_00340</name>
</gene>
<dbReference type="Pfam" id="PF00089">
    <property type="entry name" value="Trypsin"/>
    <property type="match status" value="1"/>
</dbReference>
<dbReference type="PANTHER" id="PTHR24276">
    <property type="entry name" value="POLYSERASE-RELATED"/>
    <property type="match status" value="1"/>
</dbReference>
<organism evidence="8">
    <name type="scientific">freshwater metagenome</name>
    <dbReference type="NCBI Taxonomy" id="449393"/>
    <lineage>
        <taxon>unclassified sequences</taxon>
        <taxon>metagenomes</taxon>
        <taxon>ecological metagenomes</taxon>
    </lineage>
</organism>
<keyword evidence="3" id="KW-0964">Secreted</keyword>
<sequence length="486" mass="49763">MNPRGTFLRPRLVATYRRQVRRLLVLLIAVAVGLGLAAPAGAVVNGAASTPGTFGFLVALLDTSRMTTQSAFQSQFCGGSLTTPTTVVTAAHCVVDQQSGARDLPTSVMVGIGRSLNDPAVRTVAVSLITVHPNYSIANGENDLAVLTLAVPVTDIPTIKPITASETATMESPGTKVTVAGWGALSNFGKNFSDVFRVGDLELMPAATCGQGLNTTVNGVRFLAYQPGEANSAVMLCAIGVSANNRIIDSCNGDSGGPLVAGDGEAQRLVGVVSWGINCATRHPGVYTKLSAMTDFLNMTGAMGASAPPQLSLTPLNQRVRVTFAKVSPNTNFAAFTATVVGSTTEQCSAAATTDGRAASCDITGLTNGTPYVITATGTASNGISTASLSQTSTPIAVPYAGRIKTSVIKGSQISLTTSPTVSTTQLLGERVACLPVTGGSGQSAKVMKGRSVVKRLSPGDYLCAVTARNEVGSARGPERLIHIGA</sequence>
<dbReference type="GO" id="GO:0006508">
    <property type="term" value="P:proteolysis"/>
    <property type="evidence" value="ECO:0007669"/>
    <property type="project" value="InterPro"/>
</dbReference>
<dbReference type="InterPro" id="IPR018114">
    <property type="entry name" value="TRYPSIN_HIS"/>
</dbReference>
<dbReference type="FunFam" id="2.40.10.10:FF:000054">
    <property type="entry name" value="Complement C1r subcomponent"/>
    <property type="match status" value="1"/>
</dbReference>
<reference evidence="8" key="1">
    <citation type="submission" date="2020-05" db="EMBL/GenBank/DDBJ databases">
        <authorList>
            <person name="Chiriac C."/>
            <person name="Salcher M."/>
            <person name="Ghai R."/>
            <person name="Kavagutti S V."/>
        </authorList>
    </citation>
    <scope>NUCLEOTIDE SEQUENCE</scope>
</reference>
<comment type="subcellular location">
    <subcellularLocation>
        <location evidence="1">Secreted</location>
    </subcellularLocation>
</comment>
<evidence type="ECO:0000256" key="6">
    <source>
        <dbReference type="ARBA" id="ARBA00023180"/>
    </source>
</evidence>
<keyword evidence="5" id="KW-1015">Disulfide bond</keyword>
<dbReference type="PROSITE" id="PS00135">
    <property type="entry name" value="TRYPSIN_SER"/>
    <property type="match status" value="1"/>
</dbReference>
<accession>A0A6J6HV29</accession>
<proteinExistence type="inferred from homology"/>
<dbReference type="InterPro" id="IPR001314">
    <property type="entry name" value="Peptidase_S1A"/>
</dbReference>
<dbReference type="CDD" id="cd00190">
    <property type="entry name" value="Tryp_SPc"/>
    <property type="match status" value="1"/>
</dbReference>
<dbReference type="SUPFAM" id="SSF50494">
    <property type="entry name" value="Trypsin-like serine proteases"/>
    <property type="match status" value="1"/>
</dbReference>
<keyword evidence="6" id="KW-0325">Glycoprotein</keyword>
<evidence type="ECO:0000259" key="7">
    <source>
        <dbReference type="PROSITE" id="PS50240"/>
    </source>
</evidence>
<dbReference type="InterPro" id="IPR033116">
    <property type="entry name" value="TRYPSIN_SER"/>
</dbReference>
<keyword evidence="4" id="KW-0732">Signal</keyword>
<feature type="domain" description="Peptidase S1" evidence="7">
    <location>
        <begin position="43"/>
        <end position="302"/>
    </location>
</feature>
<dbReference type="PANTHER" id="PTHR24276:SF98">
    <property type="entry name" value="FI18310P1-RELATED"/>
    <property type="match status" value="1"/>
</dbReference>
<evidence type="ECO:0000256" key="4">
    <source>
        <dbReference type="ARBA" id="ARBA00022729"/>
    </source>
</evidence>
<evidence type="ECO:0000256" key="5">
    <source>
        <dbReference type="ARBA" id="ARBA00023157"/>
    </source>
</evidence>
<comment type="similarity">
    <text evidence="2">Belongs to the peptidase S1 family.</text>
</comment>
<dbReference type="InterPro" id="IPR043504">
    <property type="entry name" value="Peptidase_S1_PA_chymotrypsin"/>
</dbReference>
<evidence type="ECO:0000256" key="1">
    <source>
        <dbReference type="ARBA" id="ARBA00004613"/>
    </source>
</evidence>
<dbReference type="GO" id="GO:0004252">
    <property type="term" value="F:serine-type endopeptidase activity"/>
    <property type="evidence" value="ECO:0007669"/>
    <property type="project" value="InterPro"/>
</dbReference>
<dbReference type="PROSITE" id="PS00134">
    <property type="entry name" value="TRYPSIN_HIS"/>
    <property type="match status" value="1"/>
</dbReference>
<dbReference type="EMBL" id="CAEZVB010000008">
    <property type="protein sequence ID" value="CAB4615419.1"/>
    <property type="molecule type" value="Genomic_DNA"/>
</dbReference>
<dbReference type="InterPro" id="IPR009003">
    <property type="entry name" value="Peptidase_S1_PA"/>
</dbReference>
<evidence type="ECO:0000313" key="8">
    <source>
        <dbReference type="EMBL" id="CAB4615419.1"/>
    </source>
</evidence>
<dbReference type="PROSITE" id="PS50240">
    <property type="entry name" value="TRYPSIN_DOM"/>
    <property type="match status" value="1"/>
</dbReference>
<dbReference type="SMART" id="SM00020">
    <property type="entry name" value="Tryp_SPc"/>
    <property type="match status" value="1"/>
</dbReference>
<dbReference type="InterPro" id="IPR001254">
    <property type="entry name" value="Trypsin_dom"/>
</dbReference>
<dbReference type="PRINTS" id="PR00722">
    <property type="entry name" value="CHYMOTRYPSIN"/>
</dbReference>
<evidence type="ECO:0000256" key="3">
    <source>
        <dbReference type="ARBA" id="ARBA00022525"/>
    </source>
</evidence>
<dbReference type="InterPro" id="IPR050430">
    <property type="entry name" value="Peptidase_S1"/>
</dbReference>
<name>A0A6J6HV29_9ZZZZ</name>
<protein>
    <submittedName>
        <fullName evidence="8">Unannotated protein</fullName>
    </submittedName>
</protein>
<dbReference type="Gene3D" id="2.40.10.10">
    <property type="entry name" value="Trypsin-like serine proteases"/>
    <property type="match status" value="1"/>
</dbReference>